<evidence type="ECO:0008006" key="4">
    <source>
        <dbReference type="Google" id="ProtNLM"/>
    </source>
</evidence>
<sequence>MRRINLLPPEERHRGLERLRGQRAAGLLLVGGGAALLLVGLVALFLVVRLYMVESRIAELDAGIAEQNARLEALAPYRGLEAGIREKKPVADGVYRSRFQWAEFLQGLAFVIPTSTALETMSAEASPVDIDAPVGQPLQPPGRVVFTGVSFPEYRNVADFVVRMDNLRYLANTRLESAELDRETFVQPALNFEAEAELVTEVGAAGTGVRLEGLEDQALSGKGGAGR</sequence>
<name>A0A510HG36_9ACTN</name>
<keyword evidence="1" id="KW-0472">Membrane</keyword>
<evidence type="ECO:0000313" key="2">
    <source>
        <dbReference type="EMBL" id="BBL78922.1"/>
    </source>
</evidence>
<organism evidence="2 3">
    <name type="scientific">Rubrobacter xylanophilus</name>
    <dbReference type="NCBI Taxonomy" id="49319"/>
    <lineage>
        <taxon>Bacteria</taxon>
        <taxon>Bacillati</taxon>
        <taxon>Actinomycetota</taxon>
        <taxon>Rubrobacteria</taxon>
        <taxon>Rubrobacterales</taxon>
        <taxon>Rubrobacteraceae</taxon>
        <taxon>Rubrobacter</taxon>
    </lineage>
</organism>
<dbReference type="PANTHER" id="PTHR40278:SF1">
    <property type="entry name" value="DNA UTILIZATION PROTEIN HOFN"/>
    <property type="match status" value="1"/>
</dbReference>
<keyword evidence="1" id="KW-1133">Transmembrane helix</keyword>
<dbReference type="Proteomes" id="UP000318065">
    <property type="component" value="Chromosome"/>
</dbReference>
<protein>
    <recommendedName>
        <fullName evidence="4">Fimbrial assembly</fullName>
    </recommendedName>
</protein>
<keyword evidence="1" id="KW-0812">Transmembrane</keyword>
<evidence type="ECO:0000313" key="3">
    <source>
        <dbReference type="Proteomes" id="UP000318065"/>
    </source>
</evidence>
<dbReference type="AlphaFoldDB" id="A0A510HG36"/>
<dbReference type="PANTHER" id="PTHR40278">
    <property type="entry name" value="DNA UTILIZATION PROTEIN HOFN"/>
    <property type="match status" value="1"/>
</dbReference>
<dbReference type="RefSeq" id="WP_172620664.1">
    <property type="nucleotide sequence ID" value="NZ_AP019791.1"/>
</dbReference>
<accession>A0A510HG36</accession>
<evidence type="ECO:0000256" key="1">
    <source>
        <dbReference type="SAM" id="Phobius"/>
    </source>
</evidence>
<gene>
    <name evidence="2" type="ORF">RxyAA322_07760</name>
</gene>
<dbReference type="EMBL" id="AP019791">
    <property type="protein sequence ID" value="BBL78922.1"/>
    <property type="molecule type" value="Genomic_DNA"/>
</dbReference>
<feature type="transmembrane region" description="Helical" evidence="1">
    <location>
        <begin position="24"/>
        <end position="48"/>
    </location>
</feature>
<dbReference type="InterPro" id="IPR052534">
    <property type="entry name" value="Extracell_DNA_Util/SecSys_Comp"/>
</dbReference>
<proteinExistence type="predicted"/>
<reference evidence="2" key="1">
    <citation type="journal article" date="2019" name="Microbiol. Resour. Announc.">
        <title>Complete Genome Sequence of Rubrobacter xylanophilus Strain AA3-22, Isolated from Arima Onsen in Japan.</title>
        <authorList>
            <person name="Tomariguchi N."/>
            <person name="Miyazaki K."/>
        </authorList>
    </citation>
    <scope>NUCLEOTIDE SEQUENCE [LARGE SCALE GENOMIC DNA]</scope>
    <source>
        <strain evidence="2">AA3-22</strain>
    </source>
</reference>
<keyword evidence="3" id="KW-1185">Reference proteome</keyword>